<dbReference type="InterPro" id="IPR037035">
    <property type="entry name" value="GK-like_C_sf"/>
</dbReference>
<protein>
    <submittedName>
        <fullName evidence="2">Glycerate kinase</fullName>
    </submittedName>
</protein>
<name>A0A4U0YRB9_9RHOB</name>
<feature type="non-terminal residue" evidence="2">
    <location>
        <position position="1"/>
    </location>
</feature>
<reference evidence="2 3" key="1">
    <citation type="submission" date="2019-04" db="EMBL/GenBank/DDBJ databases">
        <title>Crypto-aerobic microbial life in anoxic (sulfidic) marine sediments.</title>
        <authorList>
            <person name="Bhattacharya S."/>
            <person name="Roy C."/>
            <person name="Mondal N."/>
            <person name="Sarkar J."/>
            <person name="Mandal S."/>
            <person name="Rameez M.J."/>
            <person name="Ghosh W."/>
        </authorList>
    </citation>
    <scope>NUCLEOTIDE SEQUENCE [LARGE SCALE GENOMIC DNA]</scope>
    <source>
        <strain evidence="2 3">SBBC</strain>
    </source>
</reference>
<keyword evidence="2" id="KW-0418">Kinase</keyword>
<dbReference type="RefSeq" id="WP_282707099.1">
    <property type="nucleotide sequence ID" value="NZ_SWAU01000236.1"/>
</dbReference>
<dbReference type="GO" id="GO:0016301">
    <property type="term" value="F:kinase activity"/>
    <property type="evidence" value="ECO:0007669"/>
    <property type="project" value="UniProtKB-KW"/>
</dbReference>
<evidence type="ECO:0000313" key="3">
    <source>
        <dbReference type="Proteomes" id="UP000306340"/>
    </source>
</evidence>
<dbReference type="Pfam" id="PF05161">
    <property type="entry name" value="MOFRL"/>
    <property type="match status" value="1"/>
</dbReference>
<dbReference type="InterPro" id="IPR007835">
    <property type="entry name" value="MOFRL"/>
</dbReference>
<organism evidence="2 3">
    <name type="scientific">Cereibacter changlensis</name>
    <dbReference type="NCBI Taxonomy" id="402884"/>
    <lineage>
        <taxon>Bacteria</taxon>
        <taxon>Pseudomonadati</taxon>
        <taxon>Pseudomonadota</taxon>
        <taxon>Alphaproteobacteria</taxon>
        <taxon>Rhodobacterales</taxon>
        <taxon>Paracoccaceae</taxon>
        <taxon>Cereibacter</taxon>
    </lineage>
</organism>
<keyword evidence="2" id="KW-0808">Transferase</keyword>
<evidence type="ECO:0000259" key="1">
    <source>
        <dbReference type="Pfam" id="PF05161"/>
    </source>
</evidence>
<dbReference type="Proteomes" id="UP000306340">
    <property type="component" value="Unassembled WGS sequence"/>
</dbReference>
<dbReference type="AlphaFoldDB" id="A0A4U0YRB9"/>
<sequence>ARARALGRDPGTALAANDAHGFFAALGDQVITGPTLTNVNDFRAVLIAPPG</sequence>
<dbReference type="EMBL" id="SWAU01000236">
    <property type="protein sequence ID" value="TKA95052.1"/>
    <property type="molecule type" value="Genomic_DNA"/>
</dbReference>
<gene>
    <name evidence="2" type="ORF">FAZ78_18865</name>
</gene>
<dbReference type="SUPFAM" id="SSF82544">
    <property type="entry name" value="GckA/TtuD-like"/>
    <property type="match status" value="1"/>
</dbReference>
<comment type="caution">
    <text evidence="2">The sequence shown here is derived from an EMBL/GenBank/DDBJ whole genome shotgun (WGS) entry which is preliminary data.</text>
</comment>
<proteinExistence type="predicted"/>
<accession>A0A4U0YRB9</accession>
<dbReference type="Gene3D" id="3.40.1480.10">
    <property type="entry name" value="MOFRL domain"/>
    <property type="match status" value="1"/>
</dbReference>
<feature type="domain" description="MOFRL" evidence="1">
    <location>
        <begin position="2"/>
        <end position="41"/>
    </location>
</feature>
<evidence type="ECO:0000313" key="2">
    <source>
        <dbReference type="EMBL" id="TKA95052.1"/>
    </source>
</evidence>